<keyword evidence="1" id="KW-1133">Transmembrane helix</keyword>
<feature type="transmembrane region" description="Helical" evidence="1">
    <location>
        <begin position="101"/>
        <end position="125"/>
    </location>
</feature>
<feature type="transmembrane region" description="Helical" evidence="1">
    <location>
        <begin position="20"/>
        <end position="38"/>
    </location>
</feature>
<dbReference type="CDD" id="cd21809">
    <property type="entry name" value="ABC-2_lan_permease-like"/>
    <property type="match status" value="1"/>
</dbReference>
<sequence length="246" mass="27229">MKGIFKILRSEAVKLRHSKLSSLLLISPLLSLSVGVMYNTRSDVPWLEMYSMMALSHAILFLPLMTGIIGALMCRYEHANGGWKQTLALPISRTHLYVGKFLIICFMTFTMQLLFFLAVVAAGMFKGFESPMPATEIITFVISGWIATLPLAALQLFVSTMWASFAAALTITVIFTLPNMLIVQSADYGPYYPWAQPALAMLPMSDSSMNTLGLNISLETLLLVIGGSFLVFFVTGLLYFQRKDVA</sequence>
<keyword evidence="1" id="KW-0472">Membrane</keyword>
<dbReference type="PANTHER" id="PTHR37305:SF1">
    <property type="entry name" value="MEMBRANE PROTEIN"/>
    <property type="match status" value="1"/>
</dbReference>
<dbReference type="OrthoDB" id="9781996at2"/>
<feature type="transmembrane region" description="Helical" evidence="1">
    <location>
        <begin position="137"/>
        <end position="158"/>
    </location>
</feature>
<dbReference type="RefSeq" id="WP_144994277.1">
    <property type="nucleotide sequence ID" value="NZ_VNJK01000005.1"/>
</dbReference>
<gene>
    <name evidence="2" type="ORF">FPZ44_22690</name>
</gene>
<feature type="transmembrane region" description="Helical" evidence="1">
    <location>
        <begin position="165"/>
        <end position="183"/>
    </location>
</feature>
<protein>
    <submittedName>
        <fullName evidence="2">ABC transporter permease subunit</fullName>
    </submittedName>
</protein>
<comment type="caution">
    <text evidence="2">The sequence shown here is derived from an EMBL/GenBank/DDBJ whole genome shotgun (WGS) entry which is preliminary data.</text>
</comment>
<proteinExistence type="predicted"/>
<feature type="transmembrane region" description="Helical" evidence="1">
    <location>
        <begin position="220"/>
        <end position="240"/>
    </location>
</feature>
<dbReference type="Pfam" id="PF12730">
    <property type="entry name" value="ABC2_membrane_4"/>
    <property type="match status" value="1"/>
</dbReference>
<organism evidence="2 3">
    <name type="scientific">Paenibacillus agilis</name>
    <dbReference type="NCBI Taxonomy" id="3020863"/>
    <lineage>
        <taxon>Bacteria</taxon>
        <taxon>Bacillati</taxon>
        <taxon>Bacillota</taxon>
        <taxon>Bacilli</taxon>
        <taxon>Bacillales</taxon>
        <taxon>Paenibacillaceae</taxon>
        <taxon>Paenibacillus</taxon>
    </lineage>
</organism>
<feature type="transmembrane region" description="Helical" evidence="1">
    <location>
        <begin position="50"/>
        <end position="74"/>
    </location>
</feature>
<accession>A0A559IGE4</accession>
<reference evidence="2 3" key="1">
    <citation type="submission" date="2019-07" db="EMBL/GenBank/DDBJ databases">
        <authorList>
            <person name="Kim J."/>
        </authorList>
    </citation>
    <scope>NUCLEOTIDE SEQUENCE [LARGE SCALE GENOMIC DNA]</scope>
    <source>
        <strain evidence="2 3">N4</strain>
    </source>
</reference>
<dbReference type="Proteomes" id="UP000318102">
    <property type="component" value="Unassembled WGS sequence"/>
</dbReference>
<name>A0A559IGE4_9BACL</name>
<evidence type="ECO:0000256" key="1">
    <source>
        <dbReference type="SAM" id="Phobius"/>
    </source>
</evidence>
<keyword evidence="1" id="KW-0812">Transmembrane</keyword>
<evidence type="ECO:0000313" key="3">
    <source>
        <dbReference type="Proteomes" id="UP000318102"/>
    </source>
</evidence>
<keyword evidence="3" id="KW-1185">Reference proteome</keyword>
<evidence type="ECO:0000313" key="2">
    <source>
        <dbReference type="EMBL" id="TVX86735.1"/>
    </source>
</evidence>
<dbReference type="EMBL" id="VNJK01000005">
    <property type="protein sequence ID" value="TVX86735.1"/>
    <property type="molecule type" value="Genomic_DNA"/>
</dbReference>
<dbReference type="AlphaFoldDB" id="A0A559IGE4"/>
<dbReference type="PANTHER" id="PTHR37305">
    <property type="entry name" value="INTEGRAL MEMBRANE PROTEIN-RELATED"/>
    <property type="match status" value="1"/>
</dbReference>